<evidence type="ECO:0008006" key="9">
    <source>
        <dbReference type="Google" id="ProtNLM"/>
    </source>
</evidence>
<evidence type="ECO:0000256" key="5">
    <source>
        <dbReference type="SAM" id="MobiDB-lite"/>
    </source>
</evidence>
<dbReference type="InterPro" id="IPR011989">
    <property type="entry name" value="ARM-like"/>
</dbReference>
<dbReference type="SUPFAM" id="SSF48371">
    <property type="entry name" value="ARM repeat"/>
    <property type="match status" value="1"/>
</dbReference>
<dbReference type="SUPFAM" id="SSF46774">
    <property type="entry name" value="ARID-like"/>
    <property type="match status" value="1"/>
</dbReference>
<feature type="region of interest" description="Disordered" evidence="5">
    <location>
        <begin position="1040"/>
        <end position="1061"/>
    </location>
</feature>
<evidence type="ECO:0000256" key="1">
    <source>
        <dbReference type="ARBA" id="ARBA00022853"/>
    </source>
</evidence>
<dbReference type="InterPro" id="IPR001606">
    <property type="entry name" value="ARID_dom"/>
</dbReference>
<feature type="region of interest" description="Disordered" evidence="5">
    <location>
        <begin position="1881"/>
        <end position="1913"/>
    </location>
</feature>
<accession>A0A2Y9D1J2</accession>
<dbReference type="GO" id="GO:0006325">
    <property type="term" value="P:chromatin organization"/>
    <property type="evidence" value="ECO:0007669"/>
    <property type="project" value="UniProtKB-KW"/>
</dbReference>
<protein>
    <recommendedName>
        <fullName evidence="9">ARID domain-containing protein</fullName>
    </recommendedName>
</protein>
<feature type="compositionally biased region" description="Low complexity" evidence="5">
    <location>
        <begin position="1894"/>
        <end position="1913"/>
    </location>
</feature>
<feature type="domain" description="RFX-type winged-helix" evidence="7">
    <location>
        <begin position="778"/>
        <end position="859"/>
    </location>
</feature>
<evidence type="ECO:0000256" key="4">
    <source>
        <dbReference type="ARBA" id="ARBA00023242"/>
    </source>
</evidence>
<dbReference type="Pfam" id="PF01388">
    <property type="entry name" value="ARID"/>
    <property type="match status" value="1"/>
</dbReference>
<feature type="region of interest" description="Disordered" evidence="5">
    <location>
        <begin position="1833"/>
        <end position="1853"/>
    </location>
</feature>
<feature type="compositionally biased region" description="Polar residues" evidence="5">
    <location>
        <begin position="1881"/>
        <end position="1893"/>
    </location>
</feature>
<dbReference type="SMART" id="SM01014">
    <property type="entry name" value="ARID"/>
    <property type="match status" value="1"/>
</dbReference>
<feature type="compositionally biased region" description="Low complexity" evidence="5">
    <location>
        <begin position="1834"/>
        <end position="1853"/>
    </location>
</feature>
<name>A0A2Y9D1J2_ANOFN</name>
<reference evidence="8" key="1">
    <citation type="submission" date="2020-05" db="UniProtKB">
        <authorList>
            <consortium name="EnsemblMetazoa"/>
        </authorList>
    </citation>
    <scope>IDENTIFICATION</scope>
    <source>
        <strain evidence="8">FUMOZ</strain>
    </source>
</reference>
<dbReference type="Gene3D" id="1.10.150.60">
    <property type="entry name" value="ARID DNA-binding domain"/>
    <property type="match status" value="1"/>
</dbReference>
<dbReference type="Gene3D" id="1.25.10.10">
    <property type="entry name" value="Leucine-rich Repeat Variant"/>
    <property type="match status" value="1"/>
</dbReference>
<keyword evidence="4" id="KW-0539">Nucleus</keyword>
<feature type="region of interest" description="Disordered" evidence="5">
    <location>
        <begin position="2008"/>
        <end position="2038"/>
    </location>
</feature>
<evidence type="ECO:0000259" key="6">
    <source>
        <dbReference type="PROSITE" id="PS51011"/>
    </source>
</evidence>
<dbReference type="VEuPathDB" id="VectorBase:AFUN2_002327"/>
<feature type="compositionally biased region" description="Low complexity" evidence="5">
    <location>
        <begin position="2249"/>
        <end position="2262"/>
    </location>
</feature>
<dbReference type="PANTHER" id="PTHR22970">
    <property type="entry name" value="AT-RICH INTERACTIVE DOMAIN-CONTAINING PROTEIN 2"/>
    <property type="match status" value="1"/>
</dbReference>
<feature type="region of interest" description="Disordered" evidence="5">
    <location>
        <begin position="984"/>
        <end position="1006"/>
    </location>
</feature>
<dbReference type="SMART" id="SM00501">
    <property type="entry name" value="BRIGHT"/>
    <property type="match status" value="1"/>
</dbReference>
<organism evidence="8">
    <name type="scientific">Anopheles funestus</name>
    <name type="common">African malaria mosquito</name>
    <dbReference type="NCBI Taxonomy" id="62324"/>
    <lineage>
        <taxon>Eukaryota</taxon>
        <taxon>Metazoa</taxon>
        <taxon>Ecdysozoa</taxon>
        <taxon>Arthropoda</taxon>
        <taxon>Hexapoda</taxon>
        <taxon>Insecta</taxon>
        <taxon>Pterygota</taxon>
        <taxon>Neoptera</taxon>
        <taxon>Endopterygota</taxon>
        <taxon>Diptera</taxon>
        <taxon>Nematocera</taxon>
        <taxon>Culicoidea</taxon>
        <taxon>Culicidae</taxon>
        <taxon>Anophelinae</taxon>
        <taxon>Anopheles</taxon>
    </lineage>
</organism>
<evidence type="ECO:0000256" key="2">
    <source>
        <dbReference type="ARBA" id="ARBA00023015"/>
    </source>
</evidence>
<keyword evidence="1" id="KW-0156">Chromatin regulator</keyword>
<dbReference type="PROSITE" id="PS51526">
    <property type="entry name" value="RFX_DBD"/>
    <property type="match status" value="1"/>
</dbReference>
<dbReference type="InterPro" id="IPR052406">
    <property type="entry name" value="Chromatin_Remodeling_Comp"/>
</dbReference>
<feature type="region of interest" description="Disordered" evidence="5">
    <location>
        <begin position="1424"/>
        <end position="1459"/>
    </location>
</feature>
<evidence type="ECO:0000259" key="7">
    <source>
        <dbReference type="PROSITE" id="PS51526"/>
    </source>
</evidence>
<keyword evidence="3" id="KW-0804">Transcription</keyword>
<dbReference type="InterPro" id="IPR036431">
    <property type="entry name" value="ARID_dom_sf"/>
</dbReference>
<dbReference type="InterPro" id="IPR016024">
    <property type="entry name" value="ARM-type_fold"/>
</dbReference>
<evidence type="ECO:0000256" key="3">
    <source>
        <dbReference type="ARBA" id="ARBA00023163"/>
    </source>
</evidence>
<dbReference type="GO" id="GO:0003677">
    <property type="term" value="F:DNA binding"/>
    <property type="evidence" value="ECO:0007669"/>
    <property type="project" value="InterPro"/>
</dbReference>
<feature type="compositionally biased region" description="Low complexity" evidence="5">
    <location>
        <begin position="1437"/>
        <end position="1456"/>
    </location>
</feature>
<feature type="domain" description="ARID" evidence="6">
    <location>
        <begin position="70"/>
        <end position="162"/>
    </location>
</feature>
<sequence>MTTDVVKIERNSLPMAVDEITNDASVASCNSVTGPTGVGSGNVAGNVAGTPKESAKSQNLRRTIAKPTFEKDKCSFLNDLHMFHEKHGTTYLKLPKISGKDVDLHKLYSIVIGRGGWMKVNAREDWDEVIEELDLPTRCVNNEIALKQIYIRYLDRYERVNFHGEDKDPIEDDDDEKRLHRRWSVRMLHSTPSVYNHHQHNVAEGLRSSLKLSDDLYRASEYDKLILSLLSPLPNEQDFAINVCTLMSNENKHTLKVDKCPRLVYALLAHAGVFNHFSLRDTFDEYYSNIRKNSLQRFWKECLIEKPQVLELSLEDCFAKMGTDPSALIASIYPEEPEEMDTKAGNENEDENESDFEIMNGRLNTATLRSFLSLGTGLGTNDYIGQRVLQIASIFRNLSFNEENLHVLGRNRTFIRFLIMCANSRWNNLHHLGLDMLGNIANEIDINDPQSDEVTRCLVSTLSEGLEGADRGVIISCMEVLSKIAQKESNEENLNRCLNQQLYDQISLFLCLNDIMLLLYTLECIYSLTSMGEKPCNAIMHIRGVIDTLVSLVTVEAQSYGPDACILMRVVETIPGNMATHHAQGTYYQNATGQVGQPNPPPTMTQLTVHKDGGQLMGAGGQQNSNTHVVYPTPELPKLPSLTITSKPVPSPPVVQQQQQQAQPQQHIVQPAPQTVPPNQIAANNAQIVSVTRPPAADSPQIPVNVIARTDPALAVAHGTVPNQQTATTTNVQQTNQGSHQQTVTAGGAVIQSPSAAPTSIAAKHIQQQQAQESEQFAYAWLRASFEAAPAVRMEQQELYKLYLATNGKLGRKVIVPLSHFPRCVRAVFGGTVGPVQLKMEQNGVETIGYYYEGLRLRSKPLPIVHKGTVLTTAVDCTSSIGTSTNSSSITLTKADEQNHSKISTISCTTANTTVTTQNSTVGRETSSGTAITTNAIAKPANTGISNAAATGRSTTGSTAPTGQECRLVDVTPAQGSLRSSSVIAMAPPSSNPSPPALKTQQSSQSVSVLHKALPLQTVKSSQHQVQPKAIMHFTQAQSVKPFDPNNAGSTSSSAGSGGGSTTIGKQIIVTQVGGKSVVINKTTSGQQHQYIPSTPSSPLLQQVLSGDQKNNVIVVNQTTISPQLAGTGHNNPGPSAHLQTGTGTTTIMNQSGTISSTTTNPSALIKSLLANKVTTAVTDSTLSAATVGSAAAAAAAAAAAPYSSSLSTTTITNSPTTNCLIAPNVNVHQVAQRQQMQKQKQMIEQKLLPNSSINPSVVVTSNNPNNLTNIKVGNSTISIKPGTLPTNTVITATNPHETSFNAPPPLAPLSQPGIQQGTIIKTIAAPHDPNQHHTATTGKLLPNKVLSELLEKKPGEMIIAGETTIKRKFELADTSMEPPMKRMEGATKTADLYAELAGSITEGEDVEDADIKAAQDAEQQLAGKVKLQQISHHQHQQQQQQQQQHQQQQQQQQQQMISMPVSMQRQLIVTPNSAQPMIISTPAANVTNNPTPQQLTSQTTATIKTESGFQTVPIILQHNAIGGGTLQLQKATAPGGAIMQPSVLATQHQQPTQYILATNPQGQTYVMAQQPQPQPQLQQTVLLAQGQQHGGSGQKTFIIVQQQQPAAASPMPQMTMQGAMAQNQGQTQKIFLNQQGQQILMTQLPRQVIVSHGGPSVSGGTTIHTSSAPSVMPASGTTMIATAGGSGGTIIEKKPIYITTNAQGNTISFEGPPQQLQVQAMQSGSAGGTFQIKPYGNVGVHGQQQHIIQQANLSTGGSVGQQTIQFIQHQGGGTLVQAQGQLPSTTQSMQPTQQIVFHGTHSGGAVGPQIIQQQIIQSAAGSQHGQHIVQKVLHQQPQQQQQQQQLQHQPQQQHMIHAAIKQNPSQIITVQQQKQPVATITTQHTQQLPPSLSIQRQAGSSSQSSISSKPVSVANVNPPVVQAPVVAPTPGLPGGKPQIIQVVQQKLTTASGNQTQAVAAAVGQQHIRPTGPNVPPPMVASSSVASQGTVAMVQTNVTQTIVTSQPAAASHTSPMPPSVTMTSISTQQPSGSGNVPTATVTSATANIQATVNAAQTPSVATATAPAASGPITNTITIPISVATGSGSTTTSIQMIPAMDPQKIVEEDVDPSWPWVCDWRGCPRKKFQSATEVFRHACTVHCPDTVDVSADIYCQWGLGPNLCDNLPRKRFSLMTHILDRHCTVDSFKAAVQRRLAGGPQQPVQPYPVTLVRQSGPGNGCVAVANGTAAGGASGERGSPTPASCTKVDTGSTEGSSNSNTNGPGQLSAAGPAAMHAIKRYSMDYVNSKEFQDEMEGPVTKSIRLTSALILRNLVVYTNSAKRSLRMYEAHLAGVALSNVESSRTVAQLLFEMNDTGPNY</sequence>
<dbReference type="STRING" id="62324.A0A2Y9D1J2"/>
<dbReference type="GO" id="GO:0006355">
    <property type="term" value="P:regulation of DNA-templated transcription"/>
    <property type="evidence" value="ECO:0007669"/>
    <property type="project" value="InterPro"/>
</dbReference>
<proteinExistence type="predicted"/>
<dbReference type="PROSITE" id="PS51011">
    <property type="entry name" value="ARID"/>
    <property type="match status" value="1"/>
</dbReference>
<dbReference type="VEuPathDB" id="VectorBase:AFUN002950"/>
<dbReference type="EnsemblMetazoa" id="AFUN002950-RB">
    <property type="protein sequence ID" value="AFUN002950-PB"/>
    <property type="gene ID" value="AFUN002950"/>
</dbReference>
<dbReference type="PANTHER" id="PTHR22970:SF14">
    <property type="entry name" value="AT-RICH INTERACTIVE DOMAIN-CONTAINING PROTEIN 2"/>
    <property type="match status" value="1"/>
</dbReference>
<evidence type="ECO:0000313" key="8">
    <source>
        <dbReference type="EnsemblMetazoa" id="AFUN002950-PB"/>
    </source>
</evidence>
<dbReference type="InterPro" id="IPR003150">
    <property type="entry name" value="DNA-bd_RFX"/>
</dbReference>
<keyword evidence="2" id="KW-0805">Transcription regulation</keyword>
<feature type="region of interest" description="Disordered" evidence="5">
    <location>
        <begin position="2229"/>
        <end position="2270"/>
    </location>
</feature>